<proteinExistence type="predicted"/>
<dbReference type="InterPro" id="IPR012340">
    <property type="entry name" value="NA-bd_OB-fold"/>
</dbReference>
<dbReference type="EMBL" id="JACEIK010001141">
    <property type="protein sequence ID" value="MCD7466432.1"/>
    <property type="molecule type" value="Genomic_DNA"/>
</dbReference>
<sequence>MWDAINLNKNDELIIVEMIFIDEKGNLMHGTIRRNQVQRFKYKLIEGSLFTIKNFKVVEAIGRYKPVENSLALIFITSTVISNLSEDIVHTPINGFHFIKPAMIDSRVNNDEVLSDVIGCLYGIGGMENPRSTSAKAKTTLWQKLGEKFALYLDNKDAGPYIVIVTSTTVKNFRGEVIFFTTYASKIYVNLDIDHLRSLVQKFTAMSIEVQVLESSNVNSIPIEEELLLNQMDIKELFESM</sequence>
<dbReference type="Proteomes" id="UP000823775">
    <property type="component" value="Unassembled WGS sequence"/>
</dbReference>
<accession>A0ABS8T4X3</accession>
<evidence type="ECO:0000313" key="2">
    <source>
        <dbReference type="EMBL" id="MCD7466432.1"/>
    </source>
</evidence>
<dbReference type="PANTHER" id="PTHR47165:SF4">
    <property type="entry name" value="OS03G0429900 PROTEIN"/>
    <property type="match status" value="1"/>
</dbReference>
<dbReference type="Pfam" id="PF02721">
    <property type="entry name" value="DUF223"/>
    <property type="match status" value="1"/>
</dbReference>
<dbReference type="Gene3D" id="2.40.50.140">
    <property type="entry name" value="Nucleic acid-binding proteins"/>
    <property type="match status" value="2"/>
</dbReference>
<evidence type="ECO:0000259" key="1">
    <source>
        <dbReference type="Pfam" id="PF02721"/>
    </source>
</evidence>
<feature type="domain" description="Replication protein A 70 kDa DNA-binding subunit B/D first OB fold" evidence="1">
    <location>
        <begin position="12"/>
        <end position="82"/>
    </location>
</feature>
<dbReference type="InterPro" id="IPR003871">
    <property type="entry name" value="RFA1B/D_OB_1st"/>
</dbReference>
<dbReference type="CDD" id="cd04480">
    <property type="entry name" value="RPA1_DBD_A_like"/>
    <property type="match status" value="1"/>
</dbReference>
<dbReference type="PANTHER" id="PTHR47165">
    <property type="entry name" value="OS03G0429900 PROTEIN"/>
    <property type="match status" value="1"/>
</dbReference>
<evidence type="ECO:0000313" key="3">
    <source>
        <dbReference type="Proteomes" id="UP000823775"/>
    </source>
</evidence>
<protein>
    <recommendedName>
        <fullName evidence="1">Replication protein A 70 kDa DNA-binding subunit B/D first OB fold domain-containing protein</fullName>
    </recommendedName>
</protein>
<reference evidence="2 3" key="1">
    <citation type="journal article" date="2021" name="BMC Genomics">
        <title>Datura genome reveals duplications of psychoactive alkaloid biosynthetic genes and high mutation rate following tissue culture.</title>
        <authorList>
            <person name="Rajewski A."/>
            <person name="Carter-House D."/>
            <person name="Stajich J."/>
            <person name="Litt A."/>
        </authorList>
    </citation>
    <scope>NUCLEOTIDE SEQUENCE [LARGE SCALE GENOMIC DNA]</scope>
    <source>
        <strain evidence="2">AR-01</strain>
    </source>
</reference>
<comment type="caution">
    <text evidence="2">The sequence shown here is derived from an EMBL/GenBank/DDBJ whole genome shotgun (WGS) entry which is preliminary data.</text>
</comment>
<name>A0ABS8T4X3_DATST</name>
<gene>
    <name evidence="2" type="ORF">HAX54_003138</name>
</gene>
<keyword evidence="3" id="KW-1185">Reference proteome</keyword>
<dbReference type="SUPFAM" id="SSF50249">
    <property type="entry name" value="Nucleic acid-binding proteins"/>
    <property type="match status" value="2"/>
</dbReference>
<organism evidence="2 3">
    <name type="scientific">Datura stramonium</name>
    <name type="common">Jimsonweed</name>
    <name type="synonym">Common thornapple</name>
    <dbReference type="NCBI Taxonomy" id="4076"/>
    <lineage>
        <taxon>Eukaryota</taxon>
        <taxon>Viridiplantae</taxon>
        <taxon>Streptophyta</taxon>
        <taxon>Embryophyta</taxon>
        <taxon>Tracheophyta</taxon>
        <taxon>Spermatophyta</taxon>
        <taxon>Magnoliopsida</taxon>
        <taxon>eudicotyledons</taxon>
        <taxon>Gunneridae</taxon>
        <taxon>Pentapetalae</taxon>
        <taxon>asterids</taxon>
        <taxon>lamiids</taxon>
        <taxon>Solanales</taxon>
        <taxon>Solanaceae</taxon>
        <taxon>Solanoideae</taxon>
        <taxon>Datureae</taxon>
        <taxon>Datura</taxon>
    </lineage>
</organism>